<proteinExistence type="predicted"/>
<keyword evidence="5" id="KW-1185">Reference proteome</keyword>
<gene>
    <name evidence="4" type="ORF">IPMB12_03780</name>
</gene>
<dbReference type="FunCoup" id="A0A6G9I9I1">
    <property type="interactions" value="8"/>
</dbReference>
<feature type="binding site" evidence="1">
    <location>
        <position position="206"/>
    </location>
    <ligand>
        <name>Zn(2+)</name>
        <dbReference type="ChEBI" id="CHEBI:29105"/>
        <label>2</label>
    </ligand>
</feature>
<dbReference type="InterPro" id="IPR047601">
    <property type="entry name" value="EF_0837-like"/>
</dbReference>
<feature type="binding site" description="via carbamate group" evidence="1">
    <location>
        <position position="150"/>
    </location>
    <ligand>
        <name>Zn(2+)</name>
        <dbReference type="ChEBI" id="CHEBI:29105"/>
        <label>2</label>
    </ligand>
</feature>
<keyword evidence="1" id="KW-0862">Zinc</keyword>
<reference evidence="4 5" key="1">
    <citation type="submission" date="2020-03" db="EMBL/GenBank/DDBJ databases">
        <title>Complete genome sequence of Orbus sp. IPMB12 (BCRC 80908).</title>
        <authorList>
            <person name="Lo W.-S."/>
            <person name="Chang T.-H."/>
            <person name="Kuo C.-H."/>
        </authorList>
    </citation>
    <scope>NUCLEOTIDE SEQUENCE [LARGE SCALE GENOMIC DNA]</scope>
    <source>
        <strain evidence="4 5">IPMB12</strain>
    </source>
</reference>
<sequence length="375" mass="40923">MYDLILKQAKLIDGKVVDIAVANGKIAEIGSVSLPAKKSIDLAGKHFVSAGWIDAHAHVFELSPIYHDEPDLAGVAAGVTTVIDAGSVGADEIDRFYQITRNVKTNVYAFLNISRIGVIRQNELADMADIDQKLFDEAMAKHPDFIVGLKARMSKSVVGENGITPLVRAKEMQKKTGLPLMIHIGNNPPDLDDIADLLTKGDIITHCFNGKPNRILNQENTIRDSIMKALSRGVVLDVGHGGESFSFKVAERAKELGIYPMTISSDIYSKNRLNGPVYSLANVMTKFLCIDYTKQQILDCVTSHAAEMLHLKNKGQIKVGFDADFTIFDILPETITLSDSEGTKRESKEKFVPLAAIVAGETIVTKEGEENGLSL</sequence>
<evidence type="ECO:0000313" key="4">
    <source>
        <dbReference type="EMBL" id="QIQ20876.1"/>
    </source>
</evidence>
<feature type="binding site" evidence="1">
    <location>
        <position position="183"/>
    </location>
    <ligand>
        <name>Zn(2+)</name>
        <dbReference type="ChEBI" id="CHEBI:29105"/>
        <label>2</label>
    </ligand>
</feature>
<dbReference type="GO" id="GO:0004151">
    <property type="term" value="F:dihydroorotase activity"/>
    <property type="evidence" value="ECO:0007669"/>
    <property type="project" value="UniProtKB-EC"/>
</dbReference>
<dbReference type="InterPro" id="IPR020043">
    <property type="entry name" value="Deacetylase_Atu3266-like"/>
</dbReference>
<dbReference type="Proteomes" id="UP000501168">
    <property type="component" value="Chromosome"/>
</dbReference>
<accession>A0A6G9I9I1</accession>
<dbReference type="NCBIfam" id="NF006689">
    <property type="entry name" value="PRK09237.1"/>
    <property type="match status" value="1"/>
</dbReference>
<feature type="binding site" description="via carbamate group" evidence="1">
    <location>
        <position position="150"/>
    </location>
    <ligand>
        <name>Zn(2+)</name>
        <dbReference type="ChEBI" id="CHEBI:29105"/>
        <label>1</label>
    </ligand>
</feature>
<evidence type="ECO:0000256" key="3">
    <source>
        <dbReference type="PIRSR" id="PIRSR039004-3"/>
    </source>
</evidence>
<dbReference type="EMBL" id="CP050253">
    <property type="protein sequence ID" value="QIQ20876.1"/>
    <property type="molecule type" value="Genomic_DNA"/>
</dbReference>
<dbReference type="SUPFAM" id="SSF51338">
    <property type="entry name" value="Composite domain of metallo-dependent hydrolases"/>
    <property type="match status" value="2"/>
</dbReference>
<dbReference type="SUPFAM" id="SSF51556">
    <property type="entry name" value="Metallo-dependent hydrolases"/>
    <property type="match status" value="1"/>
</dbReference>
<keyword evidence="4" id="KW-0378">Hydrolase</keyword>
<feature type="modified residue" description="N6-carboxylysine" evidence="2">
    <location>
        <position position="150"/>
    </location>
</feature>
<evidence type="ECO:0000256" key="2">
    <source>
        <dbReference type="PIRSR" id="PIRSR039004-2"/>
    </source>
</evidence>
<dbReference type="InParanoid" id="A0A6G9I9I1"/>
<dbReference type="InterPro" id="IPR032466">
    <property type="entry name" value="Metal_Hydrolase"/>
</dbReference>
<evidence type="ECO:0000256" key="1">
    <source>
        <dbReference type="PIRSR" id="PIRSR039004-1"/>
    </source>
</evidence>
<name>A0A6G9I9I1_9GAMM</name>
<dbReference type="GO" id="GO:0019213">
    <property type="term" value="F:deacetylase activity"/>
    <property type="evidence" value="ECO:0007669"/>
    <property type="project" value="InterPro"/>
</dbReference>
<organism evidence="4 5">
    <name type="scientific">Zophobihabitans entericus</name>
    <dbReference type="NCBI Taxonomy" id="1635327"/>
    <lineage>
        <taxon>Bacteria</taxon>
        <taxon>Pseudomonadati</taxon>
        <taxon>Pseudomonadota</taxon>
        <taxon>Gammaproteobacteria</taxon>
        <taxon>Orbales</taxon>
        <taxon>Orbaceae</taxon>
        <taxon>Zophobihabitans</taxon>
    </lineage>
</organism>
<dbReference type="Pfam" id="PF22647">
    <property type="entry name" value="EF_0837-like_N"/>
    <property type="match status" value="1"/>
</dbReference>
<dbReference type="Gene3D" id="2.30.40.10">
    <property type="entry name" value="Urease, subunit C, domain 1"/>
    <property type="match status" value="1"/>
</dbReference>
<dbReference type="KEGG" id="orb:IPMB12_03780"/>
<dbReference type="GO" id="GO:0046872">
    <property type="term" value="F:metal ion binding"/>
    <property type="evidence" value="ECO:0007669"/>
    <property type="project" value="UniProtKB-KW"/>
</dbReference>
<keyword evidence="1" id="KW-0479">Metal-binding</keyword>
<dbReference type="PANTHER" id="PTHR42717">
    <property type="entry name" value="DIHYDROOROTASE-RELATED"/>
    <property type="match status" value="1"/>
</dbReference>
<dbReference type="RefSeq" id="WP_166915102.1">
    <property type="nucleotide sequence ID" value="NZ_CP050253.1"/>
</dbReference>
<feature type="binding site" evidence="1">
    <location>
        <position position="56"/>
    </location>
    <ligand>
        <name>Zn(2+)</name>
        <dbReference type="ChEBI" id="CHEBI:29105"/>
        <label>1</label>
    </ligand>
</feature>
<dbReference type="PANTHER" id="PTHR42717:SF1">
    <property type="entry name" value="IMIDAZOLONEPROPIONASE AND RELATED AMIDOHYDROLASES"/>
    <property type="match status" value="1"/>
</dbReference>
<dbReference type="NCBIfam" id="TIGR03583">
    <property type="entry name" value="EF_0837"/>
    <property type="match status" value="1"/>
</dbReference>
<feature type="binding site" evidence="1">
    <location>
        <position position="266"/>
    </location>
    <ligand>
        <name>Zn(2+)</name>
        <dbReference type="ChEBI" id="CHEBI:29105"/>
        <label>1</label>
    </ligand>
</feature>
<dbReference type="EC" id="3.5.2.3" evidence="4"/>
<protein>
    <submittedName>
        <fullName evidence="4">Amidohydrolase/deacetylase family metallohydrolase</fullName>
        <ecNumber evidence="4">3.5.2.3</ecNumber>
    </submittedName>
</protein>
<feature type="binding site" evidence="1">
    <location>
        <position position="58"/>
    </location>
    <ligand>
        <name>Zn(2+)</name>
        <dbReference type="ChEBI" id="CHEBI:29105"/>
        <label>1</label>
    </ligand>
</feature>
<feature type="site" description="Transition state stabilizer" evidence="3">
    <location>
        <position position="152"/>
    </location>
</feature>
<evidence type="ECO:0000313" key="5">
    <source>
        <dbReference type="Proteomes" id="UP000501168"/>
    </source>
</evidence>
<dbReference type="AlphaFoldDB" id="A0A6G9I9I1"/>
<dbReference type="PIRSF" id="PIRSF039004">
    <property type="entry name" value="ADE_EF_0837"/>
    <property type="match status" value="1"/>
</dbReference>
<dbReference type="Gene3D" id="3.20.20.140">
    <property type="entry name" value="Metal-dependent hydrolases"/>
    <property type="match status" value="1"/>
</dbReference>
<dbReference type="InterPro" id="IPR011059">
    <property type="entry name" value="Metal-dep_hydrolase_composite"/>
</dbReference>